<feature type="transmembrane region" description="Helical" evidence="9">
    <location>
        <begin position="136"/>
        <end position="153"/>
    </location>
</feature>
<dbReference type="SUPFAM" id="SSF103481">
    <property type="entry name" value="Multidrug resistance efflux transporter EmrE"/>
    <property type="match status" value="2"/>
</dbReference>
<sequence>MVAAELDTVSPSEAVSHAAVGGAQTSILGADPTPGRLYGRSHIDSQRLRNIAGTVGVGENVSTPEQIISGSPSNRPATAVPGSGGKGTGGSAKPVRSESTAGILFGIGAYGLWGLLPLYFFILMPAGAIEIVANRIVWSLIFCALLITITRAWRVFGAALKDRSVFGPLALAAGLIAINWLTYTFGVTTGHAVETSLGYFINPLVSVLLGVFVLKEKLRPLQWTAVGIGFVAVGVLTFSYGQLPWIALILAFSFGLYGFVKKRVGPKVDALTSLSVETMVLAPFAAITMVVLGVTGAETLTTLGAGHFWLLVSSGVITAVPLLFFGASARRLPMTTIGLLQYFAPILQFVVALLVFHETMTTARWVGFCVVWLALVLLTIDMLRTTRKNSVIKKKARLAAAR</sequence>
<evidence type="ECO:0000256" key="4">
    <source>
        <dbReference type="ARBA" id="ARBA00022475"/>
    </source>
</evidence>
<keyword evidence="6 9" id="KW-1133">Transmembrane helix</keyword>
<keyword evidence="7 9" id="KW-0472">Membrane</keyword>
<feature type="transmembrane region" description="Helical" evidence="9">
    <location>
        <begin position="306"/>
        <end position="327"/>
    </location>
</feature>
<keyword evidence="12" id="KW-1185">Reference proteome</keyword>
<evidence type="ECO:0000256" key="3">
    <source>
        <dbReference type="ARBA" id="ARBA00022448"/>
    </source>
</evidence>
<dbReference type="InterPro" id="IPR000620">
    <property type="entry name" value="EamA_dom"/>
</dbReference>
<evidence type="ECO:0000256" key="9">
    <source>
        <dbReference type="SAM" id="Phobius"/>
    </source>
</evidence>
<dbReference type="Pfam" id="PF00892">
    <property type="entry name" value="EamA"/>
    <property type="match status" value="2"/>
</dbReference>
<evidence type="ECO:0000313" key="12">
    <source>
        <dbReference type="Proteomes" id="UP001620520"/>
    </source>
</evidence>
<feature type="transmembrane region" description="Helical" evidence="9">
    <location>
        <begin position="272"/>
        <end position="294"/>
    </location>
</feature>
<feature type="transmembrane region" description="Helical" evidence="9">
    <location>
        <begin position="197"/>
        <end position="214"/>
    </location>
</feature>
<feature type="transmembrane region" description="Helical" evidence="9">
    <location>
        <begin position="363"/>
        <end position="383"/>
    </location>
</feature>
<evidence type="ECO:0000256" key="1">
    <source>
        <dbReference type="ARBA" id="ARBA00004651"/>
    </source>
</evidence>
<dbReference type="PANTHER" id="PTHR22911:SF137">
    <property type="entry name" value="SOLUTE CARRIER FAMILY 35 MEMBER G2-RELATED"/>
    <property type="match status" value="1"/>
</dbReference>
<feature type="region of interest" description="Disordered" evidence="8">
    <location>
        <begin position="63"/>
        <end position="95"/>
    </location>
</feature>
<dbReference type="Proteomes" id="UP001620520">
    <property type="component" value="Unassembled WGS sequence"/>
</dbReference>
<evidence type="ECO:0000256" key="8">
    <source>
        <dbReference type="SAM" id="MobiDB-lite"/>
    </source>
</evidence>
<dbReference type="PANTHER" id="PTHR22911">
    <property type="entry name" value="ACYL-MALONYL CONDENSING ENZYME-RELATED"/>
    <property type="match status" value="1"/>
</dbReference>
<protein>
    <submittedName>
        <fullName evidence="11">Chloramphenicol-sensitive protein RarD</fullName>
    </submittedName>
</protein>
<evidence type="ECO:0000256" key="7">
    <source>
        <dbReference type="ARBA" id="ARBA00023136"/>
    </source>
</evidence>
<keyword evidence="4" id="KW-1003">Cell membrane</keyword>
<feature type="transmembrane region" description="Helical" evidence="9">
    <location>
        <begin position="244"/>
        <end position="260"/>
    </location>
</feature>
<evidence type="ECO:0000256" key="6">
    <source>
        <dbReference type="ARBA" id="ARBA00022989"/>
    </source>
</evidence>
<evidence type="ECO:0000313" key="11">
    <source>
        <dbReference type="EMBL" id="MFK4638201.1"/>
    </source>
</evidence>
<feature type="transmembrane region" description="Helical" evidence="9">
    <location>
        <begin position="165"/>
        <end position="185"/>
    </location>
</feature>
<evidence type="ECO:0000259" key="10">
    <source>
        <dbReference type="Pfam" id="PF00892"/>
    </source>
</evidence>
<accession>A0ABW8N3K4</accession>
<reference evidence="11 12" key="1">
    <citation type="submission" date="2024-10" db="EMBL/GenBank/DDBJ databases">
        <title>Novel secondary metabolite-producing bacteria for plant disease control.</title>
        <authorList>
            <person name="Chevrette M."/>
        </authorList>
    </citation>
    <scope>NUCLEOTIDE SEQUENCE [LARGE SCALE GENOMIC DNA]</scope>
    <source>
        <strain evidence="11 12">J30 TE3557</strain>
    </source>
</reference>
<keyword evidence="5 9" id="KW-0812">Transmembrane</keyword>
<feature type="domain" description="EamA" evidence="10">
    <location>
        <begin position="246"/>
        <end position="379"/>
    </location>
</feature>
<evidence type="ECO:0000256" key="5">
    <source>
        <dbReference type="ARBA" id="ARBA00022692"/>
    </source>
</evidence>
<comment type="caution">
    <text evidence="11">The sequence shown here is derived from an EMBL/GenBank/DDBJ whole genome shotgun (WGS) entry which is preliminary data.</text>
</comment>
<feature type="domain" description="EamA" evidence="10">
    <location>
        <begin position="101"/>
        <end position="236"/>
    </location>
</feature>
<dbReference type="NCBIfam" id="TIGR00688">
    <property type="entry name" value="rarD"/>
    <property type="match status" value="1"/>
</dbReference>
<feature type="transmembrane region" description="Helical" evidence="9">
    <location>
        <begin position="221"/>
        <end position="238"/>
    </location>
</feature>
<dbReference type="EMBL" id="JBIYEW010000003">
    <property type="protein sequence ID" value="MFK4638201.1"/>
    <property type="molecule type" value="Genomic_DNA"/>
</dbReference>
<feature type="transmembrane region" description="Helical" evidence="9">
    <location>
        <begin position="103"/>
        <end position="124"/>
    </location>
</feature>
<evidence type="ECO:0000256" key="2">
    <source>
        <dbReference type="ARBA" id="ARBA00007362"/>
    </source>
</evidence>
<comment type="similarity">
    <text evidence="2">Belongs to the EamA transporter family.</text>
</comment>
<organism evidence="11 12">
    <name type="scientific">Paenarthrobacter histidinolovorans</name>
    <dbReference type="NCBI Taxonomy" id="43664"/>
    <lineage>
        <taxon>Bacteria</taxon>
        <taxon>Bacillati</taxon>
        <taxon>Actinomycetota</taxon>
        <taxon>Actinomycetes</taxon>
        <taxon>Micrococcales</taxon>
        <taxon>Micrococcaceae</taxon>
        <taxon>Paenarthrobacter</taxon>
    </lineage>
</organism>
<comment type="subcellular location">
    <subcellularLocation>
        <location evidence="1">Cell membrane</location>
        <topology evidence="1">Multi-pass membrane protein</topology>
    </subcellularLocation>
</comment>
<feature type="transmembrane region" description="Helical" evidence="9">
    <location>
        <begin position="339"/>
        <end position="357"/>
    </location>
</feature>
<dbReference type="InterPro" id="IPR004626">
    <property type="entry name" value="RarD"/>
</dbReference>
<proteinExistence type="inferred from homology"/>
<feature type="compositionally biased region" description="Polar residues" evidence="8">
    <location>
        <begin position="63"/>
        <end position="76"/>
    </location>
</feature>
<dbReference type="InterPro" id="IPR037185">
    <property type="entry name" value="EmrE-like"/>
</dbReference>
<keyword evidence="3" id="KW-0813">Transport</keyword>
<gene>
    <name evidence="11" type="ORF">ABIA52_001090</name>
</gene>
<name>A0ABW8N3K4_9MICC</name>